<feature type="non-terminal residue" evidence="1">
    <location>
        <position position="89"/>
    </location>
</feature>
<name>A0ACA9N879_9GLOM</name>
<evidence type="ECO:0000313" key="2">
    <source>
        <dbReference type="Proteomes" id="UP000789366"/>
    </source>
</evidence>
<comment type="caution">
    <text evidence="1">The sequence shown here is derived from an EMBL/GenBank/DDBJ whole genome shotgun (WGS) entry which is preliminary data.</text>
</comment>
<organism evidence="1 2">
    <name type="scientific">Cetraspora pellucida</name>
    <dbReference type="NCBI Taxonomy" id="1433469"/>
    <lineage>
        <taxon>Eukaryota</taxon>
        <taxon>Fungi</taxon>
        <taxon>Fungi incertae sedis</taxon>
        <taxon>Mucoromycota</taxon>
        <taxon>Glomeromycotina</taxon>
        <taxon>Glomeromycetes</taxon>
        <taxon>Diversisporales</taxon>
        <taxon>Gigasporaceae</taxon>
        <taxon>Cetraspora</taxon>
    </lineage>
</organism>
<gene>
    <name evidence="1" type="ORF">SPELUC_LOCUS8571</name>
</gene>
<evidence type="ECO:0000313" key="1">
    <source>
        <dbReference type="EMBL" id="CAG8641072.1"/>
    </source>
</evidence>
<dbReference type="Proteomes" id="UP000789366">
    <property type="component" value="Unassembled WGS sequence"/>
</dbReference>
<proteinExistence type="predicted"/>
<reference evidence="1" key="1">
    <citation type="submission" date="2021-06" db="EMBL/GenBank/DDBJ databases">
        <authorList>
            <person name="Kallberg Y."/>
            <person name="Tangrot J."/>
            <person name="Rosling A."/>
        </authorList>
    </citation>
    <scope>NUCLEOTIDE SEQUENCE</scope>
    <source>
        <strain evidence="1">28 12/20/2015</strain>
    </source>
</reference>
<sequence length="89" mass="10206">MSRAEHDINERIARTGGHNVLNKVIDAKRPYNFISPGGSRSTFHQYCLHASHVQGANFDKYNYSRGKSYEDGTAICFRYMKLMHVNVNL</sequence>
<dbReference type="EMBL" id="CAJVPW010013028">
    <property type="protein sequence ID" value="CAG8641072.1"/>
    <property type="molecule type" value="Genomic_DNA"/>
</dbReference>
<protein>
    <submittedName>
        <fullName evidence="1">14279_t:CDS:1</fullName>
    </submittedName>
</protein>
<accession>A0ACA9N879</accession>
<keyword evidence="2" id="KW-1185">Reference proteome</keyword>
<feature type="non-terminal residue" evidence="1">
    <location>
        <position position="1"/>
    </location>
</feature>